<dbReference type="STRING" id="1177154.Y5S_03188"/>
<evidence type="ECO:0000313" key="3">
    <source>
        <dbReference type="Proteomes" id="UP000029444"/>
    </source>
</evidence>
<dbReference type="SUPFAM" id="SSF49503">
    <property type="entry name" value="Cupredoxins"/>
    <property type="match status" value="1"/>
</dbReference>
<proteinExistence type="predicted"/>
<dbReference type="PATRIC" id="fig|1177154.3.peg.3230"/>
<dbReference type="Pfam" id="PF13473">
    <property type="entry name" value="Cupredoxin_1"/>
    <property type="match status" value="1"/>
</dbReference>
<dbReference type="RefSeq" id="WP_035234471.1">
    <property type="nucleotide sequence ID" value="NZ_ARXV01000016.1"/>
</dbReference>
<dbReference type="eggNOG" id="COG4633">
    <property type="taxonomic scope" value="Bacteria"/>
</dbReference>
<comment type="caution">
    <text evidence="2">The sequence shown here is derived from an EMBL/GenBank/DDBJ whole genome shotgun (WGS) entry which is preliminary data.</text>
</comment>
<organism evidence="2 3">
    <name type="scientific">Alcanivorax nanhaiticus</name>
    <dbReference type="NCBI Taxonomy" id="1177154"/>
    <lineage>
        <taxon>Bacteria</taxon>
        <taxon>Pseudomonadati</taxon>
        <taxon>Pseudomonadota</taxon>
        <taxon>Gammaproteobacteria</taxon>
        <taxon>Oceanospirillales</taxon>
        <taxon>Alcanivoracaceae</taxon>
        <taxon>Alcanivorax</taxon>
    </lineage>
</organism>
<dbReference type="Gene3D" id="2.60.40.420">
    <property type="entry name" value="Cupredoxins - blue copper proteins"/>
    <property type="match status" value="1"/>
</dbReference>
<dbReference type="InterPro" id="IPR008972">
    <property type="entry name" value="Cupredoxin"/>
</dbReference>
<gene>
    <name evidence="2" type="ORF">Y5S_03188</name>
</gene>
<dbReference type="InterPro" id="IPR028096">
    <property type="entry name" value="EfeO_Cupredoxin"/>
</dbReference>
<evidence type="ECO:0000259" key="1">
    <source>
        <dbReference type="Pfam" id="PF13473"/>
    </source>
</evidence>
<name>A0A095SG81_9GAMM</name>
<feature type="domain" description="EfeO-type cupredoxin-like" evidence="1">
    <location>
        <begin position="13"/>
        <end position="121"/>
    </location>
</feature>
<protein>
    <recommendedName>
        <fullName evidence="1">EfeO-type cupredoxin-like domain-containing protein</fullName>
    </recommendedName>
</protein>
<dbReference type="EMBL" id="ARXV01000016">
    <property type="protein sequence ID" value="KGD63552.1"/>
    <property type="molecule type" value="Genomic_DNA"/>
</dbReference>
<evidence type="ECO:0000313" key="2">
    <source>
        <dbReference type="EMBL" id="KGD63552.1"/>
    </source>
</evidence>
<accession>A0A095SG81</accession>
<dbReference type="AlphaFoldDB" id="A0A095SG81"/>
<dbReference type="Proteomes" id="UP000029444">
    <property type="component" value="Unassembled WGS sequence"/>
</dbReference>
<keyword evidence="3" id="KW-1185">Reference proteome</keyword>
<dbReference type="OrthoDB" id="9800141at2"/>
<sequence length="122" mass="13489">MTALINLAGLLLIALIISWFWLSQAGGRQRKQDATVSEASVIVKNGVYDPPTLHARAGQTLTLHFDRQDPSPCAEQVIFHGLGVSEFLDSGKVTTVTLQNPPKGEYRFTCQMQMYQGRLIVD</sequence>
<reference evidence="2 3" key="1">
    <citation type="submission" date="2012-09" db="EMBL/GenBank/DDBJ databases">
        <title>Genome Sequence of alkane-degrading Bacterium Alcanivorax sp. 19-m-6.</title>
        <authorList>
            <person name="Lai Q."/>
            <person name="Shao Z."/>
        </authorList>
    </citation>
    <scope>NUCLEOTIDE SEQUENCE [LARGE SCALE GENOMIC DNA]</scope>
    <source>
        <strain evidence="2 3">19-m-6</strain>
    </source>
</reference>